<sequence>MNGIRNRETYQKVVYGVRRRSVPVEVGISCRTKGIVVDSKVECIPALAWSDVGKPREKEIVMAEPGFEPRSSPPPECESESLPLRHPAQYSRRKNTRRVDHCASRARTLPHCPCTGGEERCNGIKRGGQNGRAASSSGLDIAPVPPADDVAAGHRAHADAAPVRGMTGGGCIRGWRYSPRRRHHNGTVAPRHDYCAWGWMNDIVYQRATGIGDELLARVMYAATAIKGSRVQLRRATCAVHKRAANAEMQWRGKLEITEKTCRPAASSGTIPTCENPRVNRPGIEPGKRVHFNDDSGTAVTPAQFIRFRLPSSPPLSRAAEGETAITTQVVCGSKTGKRDSKFSWKMRFYDQRQQTHRPRRSDILRATCVALVSAIYFYWGLHEHSSPRTKINLRRRTYGEKKEAWKGASSMFWKVLGQWDQGSAPAPAAISDCIVSVRHFVLRHIMPPYFITSFMAPY</sequence>
<dbReference type="EMBL" id="JARBHB010000001">
    <property type="protein sequence ID" value="KAJ8895360.1"/>
    <property type="molecule type" value="Genomic_DNA"/>
</dbReference>
<comment type="caution">
    <text evidence="2">The sequence shown here is derived from an EMBL/GenBank/DDBJ whole genome shotgun (WGS) entry which is preliminary data.</text>
</comment>
<proteinExistence type="predicted"/>
<accession>A0ABQ9IGR6</accession>
<organism evidence="2 3">
    <name type="scientific">Dryococelus australis</name>
    <dbReference type="NCBI Taxonomy" id="614101"/>
    <lineage>
        <taxon>Eukaryota</taxon>
        <taxon>Metazoa</taxon>
        <taxon>Ecdysozoa</taxon>
        <taxon>Arthropoda</taxon>
        <taxon>Hexapoda</taxon>
        <taxon>Insecta</taxon>
        <taxon>Pterygota</taxon>
        <taxon>Neoptera</taxon>
        <taxon>Polyneoptera</taxon>
        <taxon>Phasmatodea</taxon>
        <taxon>Verophasmatodea</taxon>
        <taxon>Anareolatae</taxon>
        <taxon>Phasmatidae</taxon>
        <taxon>Eurycanthinae</taxon>
        <taxon>Dryococelus</taxon>
    </lineage>
</organism>
<feature type="region of interest" description="Disordered" evidence="1">
    <location>
        <begin position="266"/>
        <end position="293"/>
    </location>
</feature>
<dbReference type="Proteomes" id="UP001159363">
    <property type="component" value="Chromosome 1"/>
</dbReference>
<evidence type="ECO:0000313" key="2">
    <source>
        <dbReference type="EMBL" id="KAJ8895360.1"/>
    </source>
</evidence>
<name>A0ABQ9IGR6_9NEOP</name>
<reference evidence="2 3" key="1">
    <citation type="submission" date="2023-02" db="EMBL/GenBank/DDBJ databases">
        <title>LHISI_Scaffold_Assembly.</title>
        <authorList>
            <person name="Stuart O.P."/>
            <person name="Cleave R."/>
            <person name="Magrath M.J.L."/>
            <person name="Mikheyev A.S."/>
        </authorList>
    </citation>
    <scope>NUCLEOTIDE SEQUENCE [LARGE SCALE GENOMIC DNA]</scope>
    <source>
        <strain evidence="2">Daus_M_001</strain>
        <tissue evidence="2">Leg muscle</tissue>
    </source>
</reference>
<gene>
    <name evidence="2" type="ORF">PR048_000692</name>
</gene>
<protein>
    <submittedName>
        <fullName evidence="2">Uncharacterized protein</fullName>
    </submittedName>
</protein>
<evidence type="ECO:0000256" key="1">
    <source>
        <dbReference type="SAM" id="MobiDB-lite"/>
    </source>
</evidence>
<keyword evidence="3" id="KW-1185">Reference proteome</keyword>
<evidence type="ECO:0000313" key="3">
    <source>
        <dbReference type="Proteomes" id="UP001159363"/>
    </source>
</evidence>